<keyword evidence="7" id="KW-0044">Antibiotic</keyword>
<feature type="compositionally biased region" description="Basic and acidic residues" evidence="8">
    <location>
        <begin position="57"/>
        <end position="72"/>
    </location>
</feature>
<dbReference type="GO" id="GO:0005576">
    <property type="term" value="C:extracellular region"/>
    <property type="evidence" value="ECO:0007669"/>
    <property type="project" value="UniProtKB-SubCell"/>
</dbReference>
<evidence type="ECO:0000313" key="10">
    <source>
        <dbReference type="Proteomes" id="UP000694925"/>
    </source>
</evidence>
<feature type="region of interest" description="Disordered" evidence="8">
    <location>
        <begin position="31"/>
        <end position="117"/>
    </location>
</feature>
<evidence type="ECO:0000256" key="7">
    <source>
        <dbReference type="ARBA" id="ARBA00023022"/>
    </source>
</evidence>
<comment type="subcellular location">
    <subcellularLocation>
        <location evidence="1">Secreted</location>
    </subcellularLocation>
</comment>
<feature type="compositionally biased region" description="Pro residues" evidence="8">
    <location>
        <begin position="98"/>
        <end position="111"/>
    </location>
</feature>
<dbReference type="GeneID" id="108631346"/>
<name>A0AAJ7NEN1_9HYME</name>
<evidence type="ECO:0000256" key="8">
    <source>
        <dbReference type="SAM" id="MobiDB-lite"/>
    </source>
</evidence>
<sequence length="117" mass="13169">MKSFVFAILVTAFVAAAFGEVVEDSDQLLRLPREADPAKPNRPIYIPPPRPPHPRLRRDADPEAKPEAEPGKPSRPVYVPPPRPPHPRLRREADPGKPRPNPKPIHLPGPRPHPRLR</sequence>
<dbReference type="InterPro" id="IPR004828">
    <property type="entry name" value="Apidaecin"/>
</dbReference>
<dbReference type="GO" id="GO:0042742">
    <property type="term" value="P:defense response to bacterium"/>
    <property type="evidence" value="ECO:0007669"/>
    <property type="project" value="UniProtKB-KW"/>
</dbReference>
<gene>
    <name evidence="11" type="primary">LOC108631346</name>
</gene>
<evidence type="ECO:0000256" key="5">
    <source>
        <dbReference type="ARBA" id="ARBA00022588"/>
    </source>
</evidence>
<evidence type="ECO:0000256" key="2">
    <source>
        <dbReference type="ARBA" id="ARBA00009201"/>
    </source>
</evidence>
<keyword evidence="3" id="KW-0964">Secreted</keyword>
<keyword evidence="10" id="KW-1185">Reference proteome</keyword>
<accession>A0AAJ7NEN1</accession>
<evidence type="ECO:0000256" key="4">
    <source>
        <dbReference type="ARBA" id="ARBA00022529"/>
    </source>
</evidence>
<feature type="chain" id="PRO_5042484584" evidence="9">
    <location>
        <begin position="20"/>
        <end position="117"/>
    </location>
</feature>
<evidence type="ECO:0000256" key="3">
    <source>
        <dbReference type="ARBA" id="ARBA00022525"/>
    </source>
</evidence>
<proteinExistence type="inferred from homology"/>
<comment type="similarity">
    <text evidence="2">Belongs to the apidaecin family.</text>
</comment>
<reference evidence="11" key="1">
    <citation type="submission" date="2025-08" db="UniProtKB">
        <authorList>
            <consortium name="RefSeq"/>
        </authorList>
    </citation>
    <scope>IDENTIFICATION</scope>
    <source>
        <tissue evidence="11">Whole body</tissue>
    </source>
</reference>
<feature type="signal peptide" evidence="9">
    <location>
        <begin position="1"/>
        <end position="19"/>
    </location>
</feature>
<evidence type="ECO:0000256" key="9">
    <source>
        <dbReference type="SAM" id="SignalP"/>
    </source>
</evidence>
<dbReference type="GO" id="GO:0045087">
    <property type="term" value="P:innate immune response"/>
    <property type="evidence" value="ECO:0007669"/>
    <property type="project" value="UniProtKB-KW"/>
</dbReference>
<dbReference type="Proteomes" id="UP000694925">
    <property type="component" value="Unplaced"/>
</dbReference>
<keyword evidence="9" id="KW-0732">Signal</keyword>
<keyword evidence="4" id="KW-0929">Antimicrobial</keyword>
<evidence type="ECO:0000313" key="11">
    <source>
        <dbReference type="RefSeq" id="XP_017890678.1"/>
    </source>
</evidence>
<dbReference type="KEGG" id="ccal:108631346"/>
<dbReference type="Pfam" id="PF00807">
    <property type="entry name" value="Apidaecin"/>
    <property type="match status" value="1"/>
</dbReference>
<evidence type="ECO:0000256" key="6">
    <source>
        <dbReference type="ARBA" id="ARBA00022859"/>
    </source>
</evidence>
<keyword evidence="6" id="KW-0391">Immunity</keyword>
<protein>
    <submittedName>
        <fullName evidence="11">Apidaecins type 22-like</fullName>
    </submittedName>
</protein>
<evidence type="ECO:0000256" key="1">
    <source>
        <dbReference type="ARBA" id="ARBA00004613"/>
    </source>
</evidence>
<organism evidence="10 11">
    <name type="scientific">Ceratina calcarata</name>
    <dbReference type="NCBI Taxonomy" id="156304"/>
    <lineage>
        <taxon>Eukaryota</taxon>
        <taxon>Metazoa</taxon>
        <taxon>Ecdysozoa</taxon>
        <taxon>Arthropoda</taxon>
        <taxon>Hexapoda</taxon>
        <taxon>Insecta</taxon>
        <taxon>Pterygota</taxon>
        <taxon>Neoptera</taxon>
        <taxon>Endopterygota</taxon>
        <taxon>Hymenoptera</taxon>
        <taxon>Apocrita</taxon>
        <taxon>Aculeata</taxon>
        <taxon>Apoidea</taxon>
        <taxon>Anthophila</taxon>
        <taxon>Apidae</taxon>
        <taxon>Ceratina</taxon>
        <taxon>Zadontomerus</taxon>
    </lineage>
</organism>
<dbReference type="RefSeq" id="XP_017890678.1">
    <property type="nucleotide sequence ID" value="XM_018035189.2"/>
</dbReference>
<dbReference type="AlphaFoldDB" id="A0AAJ7NEN1"/>
<keyword evidence="5" id="KW-0399">Innate immunity</keyword>